<feature type="transmembrane region" description="Helical" evidence="7">
    <location>
        <begin position="150"/>
        <end position="171"/>
    </location>
</feature>
<keyword evidence="8" id="KW-0378">Hydrolase</keyword>
<dbReference type="CDD" id="cd10433">
    <property type="entry name" value="YccA_like"/>
    <property type="match status" value="1"/>
</dbReference>
<evidence type="ECO:0000313" key="8">
    <source>
        <dbReference type="EMBL" id="SDW64310.1"/>
    </source>
</evidence>
<dbReference type="AlphaFoldDB" id="A0A1H2V7Q9"/>
<sequence length="237" mass="25037">MEHRNVNAQHDQRMYAASGAGTALSADTSKVLRNTYSLLAMTLAFSAIMAAVSMTIGLGRGASLVCSIGALLLIWFILPRTANSSAGIGVVFAFTGLMGLSLGPMLYHYLAMPNGGTIVMQALGGTALVFFSLSAYVLTTKKDFSFMGGFLFAGLMVVVFAMLGGLIASMFGVDISAFHLAMSAAIVLLMSGFILFDTSRIINGGETNYLMATTALYLNIYNLFVSLLHLIGAFSDD</sequence>
<reference evidence="8 9" key="1">
    <citation type="submission" date="2016-10" db="EMBL/GenBank/DDBJ databases">
        <authorList>
            <person name="de Groot N.N."/>
        </authorList>
    </citation>
    <scope>NUCLEOTIDE SEQUENCE [LARGE SCALE GENOMIC DNA]</scope>
    <source>
        <strain evidence="8 9">CGMCC 1.7059</strain>
    </source>
</reference>
<dbReference type="GO" id="GO:0006508">
    <property type="term" value="P:proteolysis"/>
    <property type="evidence" value="ECO:0007669"/>
    <property type="project" value="UniProtKB-KW"/>
</dbReference>
<evidence type="ECO:0000256" key="6">
    <source>
        <dbReference type="ARBA" id="ARBA00023136"/>
    </source>
</evidence>
<protein>
    <submittedName>
        <fullName evidence="8">Modulator of FtsH protease</fullName>
    </submittedName>
</protein>
<evidence type="ECO:0000256" key="1">
    <source>
        <dbReference type="ARBA" id="ARBA00004651"/>
    </source>
</evidence>
<accession>A0A1H2V7Q9</accession>
<evidence type="ECO:0000256" key="5">
    <source>
        <dbReference type="ARBA" id="ARBA00022989"/>
    </source>
</evidence>
<keyword evidence="3" id="KW-1003">Cell membrane</keyword>
<keyword evidence="6 7" id="KW-0472">Membrane</keyword>
<dbReference type="PANTHER" id="PTHR23291:SF115">
    <property type="entry name" value="MODULATOR OF FTSH PROTEASE YCCA"/>
    <property type="match status" value="1"/>
</dbReference>
<keyword evidence="4 7" id="KW-0812">Transmembrane</keyword>
<dbReference type="InterPro" id="IPR006213">
    <property type="entry name" value="Bax_inhbtr1_CS"/>
</dbReference>
<dbReference type="RefSeq" id="WP_091812172.1">
    <property type="nucleotide sequence ID" value="NZ_FNNE01000003.1"/>
</dbReference>
<dbReference type="GO" id="GO:0005886">
    <property type="term" value="C:plasma membrane"/>
    <property type="evidence" value="ECO:0007669"/>
    <property type="project" value="UniProtKB-SubCell"/>
</dbReference>
<evidence type="ECO:0000313" key="9">
    <source>
        <dbReference type="Proteomes" id="UP000199675"/>
    </source>
</evidence>
<dbReference type="EMBL" id="FNNE01000003">
    <property type="protein sequence ID" value="SDW64310.1"/>
    <property type="molecule type" value="Genomic_DNA"/>
</dbReference>
<gene>
    <name evidence="8" type="ORF">SAMN04487960_103362</name>
</gene>
<feature type="transmembrane region" description="Helical" evidence="7">
    <location>
        <begin position="208"/>
        <end position="231"/>
    </location>
</feature>
<comment type="subcellular location">
    <subcellularLocation>
        <location evidence="1">Cell membrane</location>
        <topology evidence="1">Multi-pass membrane protein</topology>
    </subcellularLocation>
</comment>
<name>A0A1H2V7Q9_9GAMM</name>
<keyword evidence="5 7" id="KW-1133">Transmembrane helix</keyword>
<feature type="transmembrane region" description="Helical" evidence="7">
    <location>
        <begin position="36"/>
        <end position="56"/>
    </location>
</feature>
<organism evidence="8 9">
    <name type="scientific">Marinobacter mobilis</name>
    <dbReference type="NCBI Taxonomy" id="488533"/>
    <lineage>
        <taxon>Bacteria</taxon>
        <taxon>Pseudomonadati</taxon>
        <taxon>Pseudomonadota</taxon>
        <taxon>Gammaproteobacteria</taxon>
        <taxon>Pseudomonadales</taxon>
        <taxon>Marinobacteraceae</taxon>
        <taxon>Marinobacter</taxon>
    </lineage>
</organism>
<feature type="transmembrane region" description="Helical" evidence="7">
    <location>
        <begin position="90"/>
        <end position="112"/>
    </location>
</feature>
<evidence type="ECO:0000256" key="4">
    <source>
        <dbReference type="ARBA" id="ARBA00022692"/>
    </source>
</evidence>
<dbReference type="InterPro" id="IPR006214">
    <property type="entry name" value="Bax_inhibitor_1-related"/>
</dbReference>
<feature type="transmembrane region" description="Helical" evidence="7">
    <location>
        <begin position="62"/>
        <end position="78"/>
    </location>
</feature>
<dbReference type="Pfam" id="PF01027">
    <property type="entry name" value="Bax1-I"/>
    <property type="match status" value="1"/>
</dbReference>
<dbReference type="OrthoDB" id="9813298at2"/>
<evidence type="ECO:0000256" key="3">
    <source>
        <dbReference type="ARBA" id="ARBA00022475"/>
    </source>
</evidence>
<feature type="transmembrane region" description="Helical" evidence="7">
    <location>
        <begin position="118"/>
        <end position="138"/>
    </location>
</feature>
<evidence type="ECO:0000256" key="7">
    <source>
        <dbReference type="RuleBase" id="RU004379"/>
    </source>
</evidence>
<dbReference type="PANTHER" id="PTHR23291">
    <property type="entry name" value="BAX INHIBITOR-RELATED"/>
    <property type="match status" value="1"/>
</dbReference>
<dbReference type="GO" id="GO:0008233">
    <property type="term" value="F:peptidase activity"/>
    <property type="evidence" value="ECO:0007669"/>
    <property type="project" value="UniProtKB-KW"/>
</dbReference>
<keyword evidence="9" id="KW-1185">Reference proteome</keyword>
<proteinExistence type="inferred from homology"/>
<dbReference type="STRING" id="488533.SAMN04487960_103362"/>
<dbReference type="PROSITE" id="PS01243">
    <property type="entry name" value="BI1"/>
    <property type="match status" value="1"/>
</dbReference>
<dbReference type="Proteomes" id="UP000199675">
    <property type="component" value="Unassembled WGS sequence"/>
</dbReference>
<comment type="similarity">
    <text evidence="2 7">Belongs to the BI1 family.</text>
</comment>
<keyword evidence="8" id="KW-0645">Protease</keyword>
<evidence type="ECO:0000256" key="2">
    <source>
        <dbReference type="ARBA" id="ARBA00010350"/>
    </source>
</evidence>
<feature type="transmembrane region" description="Helical" evidence="7">
    <location>
        <begin position="177"/>
        <end position="196"/>
    </location>
</feature>